<feature type="region of interest" description="Disordered" evidence="1">
    <location>
        <begin position="160"/>
        <end position="293"/>
    </location>
</feature>
<accession>A0A369K5E9</accession>
<evidence type="ECO:0000313" key="3">
    <source>
        <dbReference type="Proteomes" id="UP000076154"/>
    </source>
</evidence>
<dbReference type="InParanoid" id="A0A369K5E9"/>
<dbReference type="OrthoDB" id="3254160at2759"/>
<protein>
    <submittedName>
        <fullName evidence="2">Uncharacterized protein</fullName>
    </submittedName>
</protein>
<feature type="compositionally biased region" description="Basic and acidic residues" evidence="1">
    <location>
        <begin position="161"/>
        <end position="178"/>
    </location>
</feature>
<evidence type="ECO:0000256" key="1">
    <source>
        <dbReference type="SAM" id="MobiDB-lite"/>
    </source>
</evidence>
<reference evidence="2" key="1">
    <citation type="submission" date="2018-04" db="EMBL/GenBank/DDBJ databases">
        <title>Whole genome sequencing of Hypsizygus marmoreus.</title>
        <authorList>
            <person name="Choi I.-G."/>
            <person name="Min B."/>
            <person name="Kim J.-G."/>
            <person name="Kim S."/>
            <person name="Oh Y.-L."/>
            <person name="Kong W.-S."/>
            <person name="Park H."/>
            <person name="Jeong J."/>
            <person name="Song E.-S."/>
        </authorList>
    </citation>
    <scope>NUCLEOTIDE SEQUENCE [LARGE SCALE GENOMIC DNA]</scope>
    <source>
        <strain evidence="2">51987-8</strain>
    </source>
</reference>
<evidence type="ECO:0000313" key="2">
    <source>
        <dbReference type="EMBL" id="RDB29851.1"/>
    </source>
</evidence>
<gene>
    <name evidence="2" type="ORF">Hypma_014009</name>
</gene>
<dbReference type="AlphaFoldDB" id="A0A369K5E9"/>
<organism evidence="2 3">
    <name type="scientific">Hypsizygus marmoreus</name>
    <name type="common">White beech mushroom</name>
    <name type="synonym">Agaricus marmoreus</name>
    <dbReference type="NCBI Taxonomy" id="39966"/>
    <lineage>
        <taxon>Eukaryota</taxon>
        <taxon>Fungi</taxon>
        <taxon>Dikarya</taxon>
        <taxon>Basidiomycota</taxon>
        <taxon>Agaricomycotina</taxon>
        <taxon>Agaricomycetes</taxon>
        <taxon>Agaricomycetidae</taxon>
        <taxon>Agaricales</taxon>
        <taxon>Tricholomatineae</taxon>
        <taxon>Lyophyllaceae</taxon>
        <taxon>Hypsizygus</taxon>
    </lineage>
</organism>
<feature type="compositionally biased region" description="Basic and acidic residues" evidence="1">
    <location>
        <begin position="199"/>
        <end position="212"/>
    </location>
</feature>
<dbReference type="Proteomes" id="UP000076154">
    <property type="component" value="Unassembled WGS sequence"/>
</dbReference>
<sequence length="293" mass="32836">MIFQKRARLLNHLYLQISIQTKTHESCRSNKLVLERRQPRWILYTNREVQIDPVLRYSVVLYIFGITPEAGRAVLPVTHGCTLHINIGTPSPPHTRTYTEPAQYRSKADAKTAVVCLAAEQGVIDFMRFRGGAPPEDGSYMMFWVVQRMDMEEYVGGVGVGEKEKEGVDVGGKGKEREGDEEGEEGEEEMQGEGMGKWKQKEVPEKEQEQKSSKKAKKRRKRRGGGHGDDLEDGEITNTSSAANMNVDGKTKKALSGGVSLSLDGNQKPKTKTTRSHTRPRTHARTIYPTPSH</sequence>
<keyword evidence="3" id="KW-1185">Reference proteome</keyword>
<feature type="compositionally biased region" description="Acidic residues" evidence="1">
    <location>
        <begin position="179"/>
        <end position="191"/>
    </location>
</feature>
<proteinExistence type="predicted"/>
<comment type="caution">
    <text evidence="2">The sequence shown here is derived from an EMBL/GenBank/DDBJ whole genome shotgun (WGS) entry which is preliminary data.</text>
</comment>
<dbReference type="STRING" id="39966.A0A369K5E9"/>
<name>A0A369K5E9_HYPMA</name>
<feature type="compositionally biased region" description="Basic residues" evidence="1">
    <location>
        <begin position="213"/>
        <end position="225"/>
    </location>
</feature>
<feature type="compositionally biased region" description="Basic residues" evidence="1">
    <location>
        <begin position="269"/>
        <end position="284"/>
    </location>
</feature>
<dbReference type="EMBL" id="LUEZ02000009">
    <property type="protein sequence ID" value="RDB29851.1"/>
    <property type="molecule type" value="Genomic_DNA"/>
</dbReference>